<dbReference type="RefSeq" id="WP_367921433.1">
    <property type="nucleotide sequence ID" value="NZ_BAABAC010000042.1"/>
</dbReference>
<proteinExistence type="predicted"/>
<evidence type="ECO:0000313" key="4">
    <source>
        <dbReference type="EMBL" id="MFD1247332.1"/>
    </source>
</evidence>
<keyword evidence="1" id="KW-0378">Hydrolase</keyword>
<comment type="caution">
    <text evidence="4">The sequence shown here is derived from an EMBL/GenBank/DDBJ whole genome shotgun (WGS) entry which is preliminary data.</text>
</comment>
<reference evidence="5" key="1">
    <citation type="journal article" date="2019" name="Int. J. Syst. Evol. Microbiol.">
        <title>The Global Catalogue of Microorganisms (GCM) 10K type strain sequencing project: providing services to taxonomists for standard genome sequencing and annotation.</title>
        <authorList>
            <consortium name="The Broad Institute Genomics Platform"/>
            <consortium name="The Broad Institute Genome Sequencing Center for Infectious Disease"/>
            <person name="Wu L."/>
            <person name="Ma J."/>
        </authorList>
    </citation>
    <scope>NUCLEOTIDE SEQUENCE [LARGE SCALE GENOMIC DNA]</scope>
    <source>
        <strain evidence="5">CCUG 52478</strain>
    </source>
</reference>
<dbReference type="Pfam" id="PF04203">
    <property type="entry name" value="Sortase"/>
    <property type="match status" value="1"/>
</dbReference>
<dbReference type="InterPro" id="IPR023365">
    <property type="entry name" value="Sortase_dom-sf"/>
</dbReference>
<keyword evidence="3" id="KW-0472">Membrane</keyword>
<keyword evidence="3" id="KW-0812">Transmembrane</keyword>
<evidence type="ECO:0000256" key="2">
    <source>
        <dbReference type="SAM" id="MobiDB-lite"/>
    </source>
</evidence>
<keyword evidence="5" id="KW-1185">Reference proteome</keyword>
<feature type="transmembrane region" description="Helical" evidence="3">
    <location>
        <begin position="268"/>
        <end position="290"/>
    </location>
</feature>
<keyword evidence="3" id="KW-1133">Transmembrane helix</keyword>
<organism evidence="4 5">
    <name type="scientific">Nocardioides ginsengisoli</name>
    <dbReference type="NCBI Taxonomy" id="363868"/>
    <lineage>
        <taxon>Bacteria</taxon>
        <taxon>Bacillati</taxon>
        <taxon>Actinomycetota</taxon>
        <taxon>Actinomycetes</taxon>
        <taxon>Propionibacteriales</taxon>
        <taxon>Nocardioidaceae</taxon>
        <taxon>Nocardioides</taxon>
    </lineage>
</organism>
<dbReference type="NCBIfam" id="TIGR01076">
    <property type="entry name" value="sortase_fam"/>
    <property type="match status" value="1"/>
</dbReference>
<dbReference type="EMBL" id="JBHTLX010000008">
    <property type="protein sequence ID" value="MFD1247332.1"/>
    <property type="molecule type" value="Genomic_DNA"/>
</dbReference>
<evidence type="ECO:0000313" key="5">
    <source>
        <dbReference type="Proteomes" id="UP001597229"/>
    </source>
</evidence>
<dbReference type="InterPro" id="IPR005754">
    <property type="entry name" value="Sortase"/>
</dbReference>
<dbReference type="NCBIfam" id="NF033745">
    <property type="entry name" value="class_C_sortase"/>
    <property type="match status" value="1"/>
</dbReference>
<sequence length="303" mass="32561">MALSSFLRPRRTLLSWPVSRILVAVLALAGLGTLLYPSAASWLSDRAQAGQVDAYVHAIESLSPGETRAALRKAHRFNQTVPEGAPHDPYATGPEGEQTATGSEARRYFHTLDLGPEGMMGVLSFPAIHVQLPIFHGTAPATLDRGLGHLFGSALPVGGPGTHSVITGHSGLIHATLFTHLDQARRGERFTITVLDQVLTYQVDRISRVLPTELDHLKAVPGKDFVTLVTCTPTGVNTHRLLVRGHRIPTPGQAPASSVITGARPDLFPWWILWAALGFLATVVGTTPLARKPVRRVAHELAA</sequence>
<dbReference type="Gene3D" id="2.40.260.10">
    <property type="entry name" value="Sortase"/>
    <property type="match status" value="1"/>
</dbReference>
<dbReference type="InterPro" id="IPR042002">
    <property type="entry name" value="Sortase_C"/>
</dbReference>
<evidence type="ECO:0000256" key="3">
    <source>
        <dbReference type="SAM" id="Phobius"/>
    </source>
</evidence>
<name>A0ABW3VWN3_9ACTN</name>
<dbReference type="CDD" id="cd05827">
    <property type="entry name" value="Sortase_C"/>
    <property type="match status" value="1"/>
</dbReference>
<dbReference type="Proteomes" id="UP001597229">
    <property type="component" value="Unassembled WGS sequence"/>
</dbReference>
<feature type="region of interest" description="Disordered" evidence="2">
    <location>
        <begin position="80"/>
        <end position="102"/>
    </location>
</feature>
<accession>A0ABW3VWN3</accession>
<gene>
    <name evidence="4" type="ORF">ACFQ3F_05990</name>
</gene>
<evidence type="ECO:0000256" key="1">
    <source>
        <dbReference type="ARBA" id="ARBA00022801"/>
    </source>
</evidence>
<protein>
    <submittedName>
        <fullName evidence="4">Class C sortase</fullName>
    </submittedName>
</protein>
<dbReference type="SUPFAM" id="SSF63817">
    <property type="entry name" value="Sortase"/>
    <property type="match status" value="1"/>
</dbReference>